<dbReference type="Proteomes" id="UP000192578">
    <property type="component" value="Unassembled WGS sequence"/>
</dbReference>
<evidence type="ECO:0000313" key="1">
    <source>
        <dbReference type="EMBL" id="OQV15192.1"/>
    </source>
</evidence>
<name>A0A1W0WJ55_HYPEX</name>
<accession>A0A1W0WJ55</accession>
<sequence>MTASSATVGRVIKEFKLEQQGIVKSAKRLGNQNLPSIQQQPGLPYGTVWRIINWGLAGEKRSKRKTHMLSDKQVAQQVLRIPRLLKHLDGGKWRYIVSIDEAWCYMSHVNGRRKIYCRFREKESPQSWIKYCKQKHPRGVIFVAGISARGTTAIRFVPPRTKVNSDFYVKRVLKPIFKKDIPRLDGKDARSVVLYHDSAPSHTALDTVRFLQKSKYRYSKRGLAQQSPDLSPMDYSINSIFKRKLWKHKTKNLAGLIRAMKREWSNISVICAFGLSDLGKSVLFVQENYGL</sequence>
<gene>
    <name evidence="1" type="ORF">BV898_10576</name>
</gene>
<dbReference type="Gene3D" id="3.30.420.10">
    <property type="entry name" value="Ribonuclease H-like superfamily/Ribonuclease H"/>
    <property type="match status" value="1"/>
</dbReference>
<dbReference type="PANTHER" id="PTHR46060">
    <property type="entry name" value="MARINER MOS1 TRANSPOSASE-LIKE PROTEIN"/>
    <property type="match status" value="1"/>
</dbReference>
<dbReference type="GO" id="GO:0003676">
    <property type="term" value="F:nucleic acid binding"/>
    <property type="evidence" value="ECO:0007669"/>
    <property type="project" value="InterPro"/>
</dbReference>
<protein>
    <recommendedName>
        <fullName evidence="3">Tc1-like transposase DDE domain-containing protein</fullName>
    </recommendedName>
</protein>
<dbReference type="OrthoDB" id="10017160at2759"/>
<keyword evidence="2" id="KW-1185">Reference proteome</keyword>
<dbReference type="PANTHER" id="PTHR46060:SF1">
    <property type="entry name" value="MARINER MOS1 TRANSPOSASE-LIKE PROTEIN"/>
    <property type="match status" value="1"/>
</dbReference>
<dbReference type="EMBL" id="MTYJ01000092">
    <property type="protein sequence ID" value="OQV15192.1"/>
    <property type="molecule type" value="Genomic_DNA"/>
</dbReference>
<evidence type="ECO:0008006" key="3">
    <source>
        <dbReference type="Google" id="ProtNLM"/>
    </source>
</evidence>
<reference evidence="2" key="1">
    <citation type="submission" date="2017-01" db="EMBL/GenBank/DDBJ databases">
        <title>Comparative genomics of anhydrobiosis in the tardigrade Hypsibius dujardini.</title>
        <authorList>
            <person name="Yoshida Y."/>
            <person name="Koutsovoulos G."/>
            <person name="Laetsch D."/>
            <person name="Stevens L."/>
            <person name="Kumar S."/>
            <person name="Horikawa D."/>
            <person name="Ishino K."/>
            <person name="Komine S."/>
            <person name="Tomita M."/>
            <person name="Blaxter M."/>
            <person name="Arakawa K."/>
        </authorList>
    </citation>
    <scope>NUCLEOTIDE SEQUENCE [LARGE SCALE GENOMIC DNA]</scope>
    <source>
        <strain evidence="2">Z151</strain>
    </source>
</reference>
<proteinExistence type="predicted"/>
<dbReference type="AlphaFoldDB" id="A0A1W0WJ55"/>
<organism evidence="1 2">
    <name type="scientific">Hypsibius exemplaris</name>
    <name type="common">Freshwater tardigrade</name>
    <dbReference type="NCBI Taxonomy" id="2072580"/>
    <lineage>
        <taxon>Eukaryota</taxon>
        <taxon>Metazoa</taxon>
        <taxon>Ecdysozoa</taxon>
        <taxon>Tardigrada</taxon>
        <taxon>Eutardigrada</taxon>
        <taxon>Parachela</taxon>
        <taxon>Hypsibioidea</taxon>
        <taxon>Hypsibiidae</taxon>
        <taxon>Hypsibius</taxon>
    </lineage>
</organism>
<dbReference type="InterPro" id="IPR052709">
    <property type="entry name" value="Transposase-MT_Hybrid"/>
</dbReference>
<evidence type="ECO:0000313" key="2">
    <source>
        <dbReference type="Proteomes" id="UP000192578"/>
    </source>
</evidence>
<comment type="caution">
    <text evidence="1">The sequence shown here is derived from an EMBL/GenBank/DDBJ whole genome shotgun (WGS) entry which is preliminary data.</text>
</comment>
<dbReference type="InterPro" id="IPR036397">
    <property type="entry name" value="RNaseH_sf"/>
</dbReference>